<gene>
    <name evidence="2" type="ordered locus">Rahaq_5125</name>
</gene>
<evidence type="ECO:0000313" key="3">
    <source>
        <dbReference type="Proteomes" id="UP000007257"/>
    </source>
</evidence>
<accession>A0A0H3FK60</accession>
<dbReference type="KEGG" id="rah:Rahaq_5125"/>
<keyword evidence="1" id="KW-1133">Transmembrane helix</keyword>
<geneLocation type="plasmid" evidence="2 3">
    <name>pRAHAQ02</name>
</geneLocation>
<organism evidence="2 3">
    <name type="scientific">Rahnella sp. (strain Y9602)</name>
    <dbReference type="NCBI Taxonomy" id="2703885"/>
    <lineage>
        <taxon>Bacteria</taxon>
        <taxon>Pseudomonadati</taxon>
        <taxon>Pseudomonadota</taxon>
        <taxon>Gammaproteobacteria</taxon>
        <taxon>Enterobacterales</taxon>
        <taxon>Yersiniaceae</taxon>
        <taxon>Rahnella</taxon>
    </lineage>
</organism>
<dbReference type="Proteomes" id="UP000007257">
    <property type="component" value="Plasmid pRAHAQ02"/>
</dbReference>
<dbReference type="EMBL" id="CP002507">
    <property type="protein sequence ID" value="ADW76691.1"/>
    <property type="molecule type" value="Genomic_DNA"/>
</dbReference>
<protein>
    <submittedName>
        <fullName evidence="2">Uncharacterized protein</fullName>
    </submittedName>
</protein>
<name>A0A0H3FK60_RAHSY</name>
<sequence>MADGISVWVPVISALAASVLTGTIQYFMNRQNHYFALEREEKAMAERLRQEKEVKQEKIDRERHFIAIELVFLLEQFAEACSNVVADTGENNDDPQPTREPTVDYPELSFTDVSGNWQVLDTRLMYRIRELLVLQREAHKAIAHIREYDYDGDCKDYFRERWYQYAYLGLKAIIQVRRLRKMAGFPDTRLANSEWSAQPVLKEMWRIERRRRAKESIEYRKLFEDQDNPESITL</sequence>
<keyword evidence="1" id="KW-0812">Transmembrane</keyword>
<dbReference type="AlphaFoldDB" id="A0A0H3FK60"/>
<proteinExistence type="predicted"/>
<keyword evidence="1" id="KW-0472">Membrane</keyword>
<evidence type="ECO:0000256" key="1">
    <source>
        <dbReference type="SAM" id="Phobius"/>
    </source>
</evidence>
<evidence type="ECO:0000313" key="2">
    <source>
        <dbReference type="EMBL" id="ADW76691.1"/>
    </source>
</evidence>
<feature type="transmembrane region" description="Helical" evidence="1">
    <location>
        <begin position="6"/>
        <end position="27"/>
    </location>
</feature>
<keyword evidence="2" id="KW-0614">Plasmid</keyword>
<reference evidence="2 3" key="2">
    <citation type="journal article" date="2012" name="J. Bacteriol.">
        <title>Complete Genome Sequence of Rahnella sp. Strain Y9602, a Gammaproteobacterium Isolate from Metal- and Radionuclide-Contaminated Soil.</title>
        <authorList>
            <person name="Martinez R.J."/>
            <person name="Bruce D."/>
            <person name="Detter C."/>
            <person name="Goodwin L.A."/>
            <person name="Han J."/>
            <person name="Han C.S."/>
            <person name="Held B."/>
            <person name="Land M.L."/>
            <person name="Mikhailova N."/>
            <person name="Nolan M."/>
            <person name="Pennacchio L."/>
            <person name="Pitluck S."/>
            <person name="Tapia R."/>
            <person name="Woyke T."/>
            <person name="Sobecky P.A."/>
        </authorList>
    </citation>
    <scope>NUCLEOTIDE SEQUENCE [LARGE SCALE GENOMIC DNA]</scope>
    <source>
        <strain evidence="2 3">Y9602</strain>
        <plasmid evidence="2 3">pRAHAQ02</plasmid>
    </source>
</reference>
<dbReference type="HOGENOM" id="CLU_096387_0_0_6"/>
<dbReference type="RefSeq" id="WP_013578370.1">
    <property type="nucleotide sequence ID" value="NC_015063.1"/>
</dbReference>
<reference evidence="3" key="1">
    <citation type="submission" date="2011-01" db="EMBL/GenBank/DDBJ databases">
        <title>Complete sequence of plasmid2 of Rahnella sp. Y9602.</title>
        <authorList>
            <consortium name="US DOE Joint Genome Institute"/>
            <person name="Lucas S."/>
            <person name="Copeland A."/>
            <person name="Lapidus A."/>
            <person name="Cheng J.-F."/>
            <person name="Goodwin L."/>
            <person name="Pitluck S."/>
            <person name="Lu M."/>
            <person name="Detter J.C."/>
            <person name="Han C."/>
            <person name="Tapia R."/>
            <person name="Land M."/>
            <person name="Hauser L."/>
            <person name="Kyrpides N."/>
            <person name="Ivanova N."/>
            <person name="Ovchinnikova G."/>
            <person name="Pagani I."/>
            <person name="Sobecky P.A."/>
            <person name="Martinez R.J."/>
            <person name="Woyke T."/>
        </authorList>
    </citation>
    <scope>NUCLEOTIDE SEQUENCE [LARGE SCALE GENOMIC DNA]</scope>
    <source>
        <strain evidence="3">Y9602</strain>
        <plasmid evidence="3">pRAHAQ02</plasmid>
    </source>
</reference>